<evidence type="ECO:0000313" key="2">
    <source>
        <dbReference type="EMBL" id="ROO85334.1"/>
    </source>
</evidence>
<dbReference type="Pfam" id="PF19609">
    <property type="entry name" value="DUF6114"/>
    <property type="match status" value="1"/>
</dbReference>
<feature type="transmembrane region" description="Helical" evidence="1">
    <location>
        <begin position="12"/>
        <end position="35"/>
    </location>
</feature>
<evidence type="ECO:0008006" key="4">
    <source>
        <dbReference type="Google" id="ProtNLM"/>
    </source>
</evidence>
<name>A0A3N1CVR2_9ACTN</name>
<protein>
    <recommendedName>
        <fullName evidence="4">Integral membrane protein</fullName>
    </recommendedName>
</protein>
<keyword evidence="3" id="KW-1185">Reference proteome</keyword>
<dbReference type="AlphaFoldDB" id="A0A3N1CVR2"/>
<dbReference type="EMBL" id="RJKE01000001">
    <property type="protein sequence ID" value="ROO85334.1"/>
    <property type="molecule type" value="Genomic_DNA"/>
</dbReference>
<accession>A0A3N1CVR2</accession>
<feature type="transmembrane region" description="Helical" evidence="1">
    <location>
        <begin position="91"/>
        <end position="110"/>
    </location>
</feature>
<keyword evidence="1" id="KW-0472">Membrane</keyword>
<organism evidence="2 3">
    <name type="scientific">Actinocorallia herbida</name>
    <dbReference type="NCBI Taxonomy" id="58109"/>
    <lineage>
        <taxon>Bacteria</taxon>
        <taxon>Bacillati</taxon>
        <taxon>Actinomycetota</taxon>
        <taxon>Actinomycetes</taxon>
        <taxon>Streptosporangiales</taxon>
        <taxon>Thermomonosporaceae</taxon>
        <taxon>Actinocorallia</taxon>
    </lineage>
</organism>
<reference evidence="2 3" key="1">
    <citation type="submission" date="2018-11" db="EMBL/GenBank/DDBJ databases">
        <title>Sequencing the genomes of 1000 actinobacteria strains.</title>
        <authorList>
            <person name="Klenk H.-P."/>
        </authorList>
    </citation>
    <scope>NUCLEOTIDE SEQUENCE [LARGE SCALE GENOMIC DNA]</scope>
    <source>
        <strain evidence="2 3">DSM 44254</strain>
    </source>
</reference>
<keyword evidence="1" id="KW-1133">Transmembrane helix</keyword>
<evidence type="ECO:0000313" key="3">
    <source>
        <dbReference type="Proteomes" id="UP000272400"/>
    </source>
</evidence>
<sequence length="124" mass="12471">MGLRAWVDGRPFAAGLLAVLAGAEILLTPVVGAGILVHTGLAGQLSFLLGLLLVVFGLLFWTAPSLRVVVGALTIAVGLASFLTANLGGFLVGLLLALVGGAAGISWAPAEVRPPGRGRHRSAV</sequence>
<dbReference type="Proteomes" id="UP000272400">
    <property type="component" value="Unassembled WGS sequence"/>
</dbReference>
<feature type="transmembrane region" description="Helical" evidence="1">
    <location>
        <begin position="68"/>
        <end position="85"/>
    </location>
</feature>
<feature type="transmembrane region" description="Helical" evidence="1">
    <location>
        <begin position="41"/>
        <end position="61"/>
    </location>
</feature>
<evidence type="ECO:0000256" key="1">
    <source>
        <dbReference type="SAM" id="Phobius"/>
    </source>
</evidence>
<comment type="caution">
    <text evidence="2">The sequence shown here is derived from an EMBL/GenBank/DDBJ whole genome shotgun (WGS) entry which is preliminary data.</text>
</comment>
<proteinExistence type="predicted"/>
<keyword evidence="1" id="KW-0812">Transmembrane</keyword>
<gene>
    <name evidence="2" type="ORF">EDD29_2877</name>
</gene>
<dbReference type="InterPro" id="IPR046096">
    <property type="entry name" value="DUF6114"/>
</dbReference>
<dbReference type="RefSeq" id="WP_123664854.1">
    <property type="nucleotide sequence ID" value="NZ_RJKE01000001.1"/>
</dbReference>